<dbReference type="PANTHER" id="PTHR37557:SF4">
    <property type="entry name" value="CCHC-TYPE DOMAIN-CONTAINING PROTEIN"/>
    <property type="match status" value="1"/>
</dbReference>
<organism evidence="1 2">
    <name type="scientific">Lasius niger</name>
    <name type="common">Black garden ant</name>
    <dbReference type="NCBI Taxonomy" id="67767"/>
    <lineage>
        <taxon>Eukaryota</taxon>
        <taxon>Metazoa</taxon>
        <taxon>Ecdysozoa</taxon>
        <taxon>Arthropoda</taxon>
        <taxon>Hexapoda</taxon>
        <taxon>Insecta</taxon>
        <taxon>Pterygota</taxon>
        <taxon>Neoptera</taxon>
        <taxon>Endopterygota</taxon>
        <taxon>Hymenoptera</taxon>
        <taxon>Apocrita</taxon>
        <taxon>Aculeata</taxon>
        <taxon>Formicoidea</taxon>
        <taxon>Formicidae</taxon>
        <taxon>Formicinae</taxon>
        <taxon>Lasius</taxon>
        <taxon>Lasius</taxon>
    </lineage>
</organism>
<dbReference type="PaxDb" id="67767-A0A0J7K8Q3"/>
<dbReference type="Proteomes" id="UP000036403">
    <property type="component" value="Unassembled WGS sequence"/>
</dbReference>
<dbReference type="PANTHER" id="PTHR37557">
    <property type="entry name" value="115 KDA PROTEIN IN TYPE-1 RETROTRANSPOSABLE ELEMENT R1DM-LIKE PROTEIN-RELATED-RELATED"/>
    <property type="match status" value="1"/>
</dbReference>
<dbReference type="GO" id="GO:0003964">
    <property type="term" value="F:RNA-directed DNA polymerase activity"/>
    <property type="evidence" value="ECO:0007669"/>
    <property type="project" value="UniProtKB-KW"/>
</dbReference>
<dbReference type="OrthoDB" id="8197512at2759"/>
<evidence type="ECO:0000313" key="2">
    <source>
        <dbReference type="Proteomes" id="UP000036403"/>
    </source>
</evidence>
<sequence>MVEYLSTLYRTAAVRLEVDREFSDKLLPGRSVRQGDPLSPLILNLIMNEILAEVPDQSKSEPHSQKWCVTKFGLKLAHAKCAAFSLIPSEKTNKIKVITDPQFTAGGREVPKLSVLLTVRYLGVRFAETGPVIQGIEMLPLLERIIRAPLKPQQGLKILETYLIPRFTHSLVLGRTSYSLLRKLDRQVRAAVRRWLRLPNDIPGAFFHSPIKQGGLGILSFETTIPRLTFARLEQLKTSQYEVACVVGSSVWVDRRMRWCKLSRKRDED</sequence>
<proteinExistence type="predicted"/>
<dbReference type="STRING" id="67767.A0A0J7K8Q3"/>
<dbReference type="AlphaFoldDB" id="A0A0J7K8Q3"/>
<comment type="caution">
    <text evidence="1">The sequence shown here is derived from an EMBL/GenBank/DDBJ whole genome shotgun (WGS) entry which is preliminary data.</text>
</comment>
<dbReference type="EMBL" id="LBMM01011712">
    <property type="protein sequence ID" value="KMQ86679.1"/>
    <property type="molecule type" value="Genomic_DNA"/>
</dbReference>
<keyword evidence="2" id="KW-1185">Reference proteome</keyword>
<keyword evidence="1" id="KW-0808">Transferase</keyword>
<keyword evidence="1" id="KW-0548">Nucleotidyltransferase</keyword>
<keyword evidence="1" id="KW-0695">RNA-directed DNA polymerase</keyword>
<reference evidence="1 2" key="1">
    <citation type="submission" date="2015-04" db="EMBL/GenBank/DDBJ databases">
        <title>Lasius niger genome sequencing.</title>
        <authorList>
            <person name="Konorov E.A."/>
            <person name="Nikitin M.A."/>
            <person name="Kirill M.V."/>
            <person name="Chang P."/>
        </authorList>
    </citation>
    <scope>NUCLEOTIDE SEQUENCE [LARGE SCALE GENOMIC DNA]</scope>
    <source>
        <tissue evidence="1">Whole</tissue>
    </source>
</reference>
<evidence type="ECO:0000313" key="1">
    <source>
        <dbReference type="EMBL" id="KMQ86679.1"/>
    </source>
</evidence>
<accession>A0A0J7K8Q3</accession>
<name>A0A0J7K8Q3_LASNI</name>
<gene>
    <name evidence="1" type="ORF">RF55_14281</name>
</gene>
<protein>
    <submittedName>
        <fullName evidence="1">Reverse transcriptase</fullName>
    </submittedName>
</protein>